<dbReference type="Proteomes" id="UP000198855">
    <property type="component" value="Unassembled WGS sequence"/>
</dbReference>
<sequence>MNRFVLMISVGVILILVPIGIVLYGYWDIHQPKLGAVGDGNQKFLTVPVLIPLIGSLILGIGNIHGAIVYRKQNLTQPDKNEDDSFS</sequence>
<name>A0A1I2EV40_9BACL</name>
<keyword evidence="1" id="KW-0472">Membrane</keyword>
<organism evidence="2 3">
    <name type="scientific">Paenibacillus catalpae</name>
    <dbReference type="NCBI Taxonomy" id="1045775"/>
    <lineage>
        <taxon>Bacteria</taxon>
        <taxon>Bacillati</taxon>
        <taxon>Bacillota</taxon>
        <taxon>Bacilli</taxon>
        <taxon>Bacillales</taxon>
        <taxon>Paenibacillaceae</taxon>
        <taxon>Paenibacillus</taxon>
    </lineage>
</organism>
<keyword evidence="3" id="KW-1185">Reference proteome</keyword>
<feature type="transmembrane region" description="Helical" evidence="1">
    <location>
        <begin position="5"/>
        <end position="27"/>
    </location>
</feature>
<keyword evidence="1" id="KW-1133">Transmembrane helix</keyword>
<gene>
    <name evidence="2" type="ORF">SAMN05216378_4515</name>
</gene>
<dbReference type="AlphaFoldDB" id="A0A1I2EV40"/>
<evidence type="ECO:0000313" key="2">
    <source>
        <dbReference type="EMBL" id="SFE96336.1"/>
    </source>
</evidence>
<feature type="transmembrane region" description="Helical" evidence="1">
    <location>
        <begin position="47"/>
        <end position="70"/>
    </location>
</feature>
<dbReference type="EMBL" id="FOMT01000005">
    <property type="protein sequence ID" value="SFE96336.1"/>
    <property type="molecule type" value="Genomic_DNA"/>
</dbReference>
<proteinExistence type="predicted"/>
<reference evidence="3" key="1">
    <citation type="submission" date="2016-10" db="EMBL/GenBank/DDBJ databases">
        <authorList>
            <person name="Varghese N."/>
            <person name="Submissions S."/>
        </authorList>
    </citation>
    <scope>NUCLEOTIDE SEQUENCE [LARGE SCALE GENOMIC DNA]</scope>
    <source>
        <strain evidence="3">CGMCC 1.10784</strain>
    </source>
</reference>
<keyword evidence="1" id="KW-0812">Transmembrane</keyword>
<protein>
    <submittedName>
        <fullName evidence="2">Uncharacterized protein</fullName>
    </submittedName>
</protein>
<evidence type="ECO:0000256" key="1">
    <source>
        <dbReference type="SAM" id="Phobius"/>
    </source>
</evidence>
<evidence type="ECO:0000313" key="3">
    <source>
        <dbReference type="Proteomes" id="UP000198855"/>
    </source>
</evidence>
<dbReference type="STRING" id="1045775.SAMN05216378_4515"/>
<accession>A0A1I2EV40</accession>
<dbReference type="RefSeq" id="WP_091188694.1">
    <property type="nucleotide sequence ID" value="NZ_FOMT01000005.1"/>
</dbReference>